<name>A0A9N9BSP3_9GLOM</name>
<dbReference type="Proteomes" id="UP000789759">
    <property type="component" value="Unassembled WGS sequence"/>
</dbReference>
<organism evidence="1 2">
    <name type="scientific">Cetraspora pellucida</name>
    <dbReference type="NCBI Taxonomy" id="1433469"/>
    <lineage>
        <taxon>Eukaryota</taxon>
        <taxon>Fungi</taxon>
        <taxon>Fungi incertae sedis</taxon>
        <taxon>Mucoromycota</taxon>
        <taxon>Glomeromycotina</taxon>
        <taxon>Glomeromycetes</taxon>
        <taxon>Diversisporales</taxon>
        <taxon>Gigasporaceae</taxon>
        <taxon>Cetraspora</taxon>
    </lineage>
</organism>
<accession>A0A9N9BSP3</accession>
<sequence>MPKFIEETREHVCVKKALGSKNKNVFDFMLYPSNNKVPVIDSLILKILKKIVKNSKANNGSIGVEVDYIENLLNVINIEGDLIDMCISEEIYTQNQVYKAIQVTVACIQTTSRLWILKMKDSDNDILVFDISEVVTSELEKKITKTLTINHIKKDQLESLVVLLSKSIDIFLALKIMNVKVVNNKSKSLKIIELVSNKAESVNNEPEIFPNLPANNKLKSSNEELSEDSDKFVIITKKDKLNFIVFCDRMQTDVRIYNYVKKAEDSSKYMDILVRERLIEEEIIWHKLKEKGIISLWLNTDKE</sequence>
<protein>
    <submittedName>
        <fullName evidence="1">1278_t:CDS:1</fullName>
    </submittedName>
</protein>
<dbReference type="EMBL" id="CAJVQA010003443">
    <property type="protein sequence ID" value="CAG8574704.1"/>
    <property type="molecule type" value="Genomic_DNA"/>
</dbReference>
<evidence type="ECO:0000313" key="2">
    <source>
        <dbReference type="Proteomes" id="UP000789759"/>
    </source>
</evidence>
<comment type="caution">
    <text evidence="1">The sequence shown here is derived from an EMBL/GenBank/DDBJ whole genome shotgun (WGS) entry which is preliminary data.</text>
</comment>
<proteinExistence type="predicted"/>
<evidence type="ECO:0000313" key="1">
    <source>
        <dbReference type="EMBL" id="CAG8574704.1"/>
    </source>
</evidence>
<keyword evidence="2" id="KW-1185">Reference proteome</keyword>
<reference evidence="1" key="1">
    <citation type="submission" date="2021-06" db="EMBL/GenBank/DDBJ databases">
        <authorList>
            <person name="Kallberg Y."/>
            <person name="Tangrot J."/>
            <person name="Rosling A."/>
        </authorList>
    </citation>
    <scope>NUCLEOTIDE SEQUENCE</scope>
    <source>
        <strain evidence="1">FL966</strain>
    </source>
</reference>
<gene>
    <name evidence="1" type="ORF">CPELLU_LOCUS5811</name>
</gene>
<dbReference type="AlphaFoldDB" id="A0A9N9BSP3"/>